<protein>
    <submittedName>
        <fullName evidence="2">Uncharacterized protein</fullName>
    </submittedName>
</protein>
<evidence type="ECO:0000313" key="3">
    <source>
        <dbReference type="Proteomes" id="UP000026962"/>
    </source>
</evidence>
<sequence length="175" mass="19330">MAVLSRRWRRLPGMLPRLVIDAREFEPAGIRAGGHARTKRAMERVAGAVESLLPGDRAIERLRLYVYLLRDESYTVRRVFERLNDAVGSGKVAAGGLELMFMATGEPDPEPSKRQARRLTRLLASSASPSSPSSTCGSRRRRSRPSSAAAPAWRSSGCTSPTRGSARCWMWSTRS</sequence>
<evidence type="ECO:0000256" key="1">
    <source>
        <dbReference type="SAM" id="MobiDB-lite"/>
    </source>
</evidence>
<organism evidence="2">
    <name type="scientific">Oryza punctata</name>
    <name type="common">Red rice</name>
    <dbReference type="NCBI Taxonomy" id="4537"/>
    <lineage>
        <taxon>Eukaryota</taxon>
        <taxon>Viridiplantae</taxon>
        <taxon>Streptophyta</taxon>
        <taxon>Embryophyta</taxon>
        <taxon>Tracheophyta</taxon>
        <taxon>Spermatophyta</taxon>
        <taxon>Magnoliopsida</taxon>
        <taxon>Liliopsida</taxon>
        <taxon>Poales</taxon>
        <taxon>Poaceae</taxon>
        <taxon>BOP clade</taxon>
        <taxon>Oryzoideae</taxon>
        <taxon>Oryzeae</taxon>
        <taxon>Oryzinae</taxon>
        <taxon>Oryza</taxon>
    </lineage>
</organism>
<feature type="compositionally biased region" description="Low complexity" evidence="1">
    <location>
        <begin position="145"/>
        <end position="156"/>
    </location>
</feature>
<proteinExistence type="predicted"/>
<feature type="compositionally biased region" description="Low complexity" evidence="1">
    <location>
        <begin position="123"/>
        <end position="137"/>
    </location>
</feature>
<dbReference type="Proteomes" id="UP000026962">
    <property type="component" value="Chromosome 7"/>
</dbReference>
<feature type="region of interest" description="Disordered" evidence="1">
    <location>
        <begin position="123"/>
        <end position="165"/>
    </location>
</feature>
<dbReference type="HOGENOM" id="CLU_1534976_0_0_1"/>
<reference evidence="2" key="2">
    <citation type="submission" date="2018-05" db="EMBL/GenBank/DDBJ databases">
        <title>OpunRS2 (Oryza punctata Reference Sequence Version 2).</title>
        <authorList>
            <person name="Zhang J."/>
            <person name="Kudrna D."/>
            <person name="Lee S."/>
            <person name="Talag J."/>
            <person name="Welchert J."/>
            <person name="Wing R.A."/>
        </authorList>
    </citation>
    <scope>NUCLEOTIDE SEQUENCE [LARGE SCALE GENOMIC DNA]</scope>
</reference>
<evidence type="ECO:0000313" key="2">
    <source>
        <dbReference type="EnsemblPlants" id="OPUNC07G19290.1"/>
    </source>
</evidence>
<reference evidence="2" key="1">
    <citation type="submission" date="2015-04" db="UniProtKB">
        <authorList>
            <consortium name="EnsemblPlants"/>
        </authorList>
    </citation>
    <scope>IDENTIFICATION</scope>
</reference>
<name>A0A0E0LMT6_ORYPU</name>
<accession>A0A0E0LMT6</accession>
<dbReference type="Gramene" id="OPUNC07G19290.1">
    <property type="protein sequence ID" value="OPUNC07G19290.1"/>
    <property type="gene ID" value="OPUNC07G19290"/>
</dbReference>
<dbReference type="EnsemblPlants" id="OPUNC07G19290.1">
    <property type="protein sequence ID" value="OPUNC07G19290.1"/>
    <property type="gene ID" value="OPUNC07G19290"/>
</dbReference>
<keyword evidence="3" id="KW-1185">Reference proteome</keyword>
<dbReference type="AlphaFoldDB" id="A0A0E0LMT6"/>